<accession>A0A4Q9WBL0</accession>
<dbReference type="RefSeq" id="WP_002492451.1">
    <property type="nucleotide sequence ID" value="NZ_AP021848.1"/>
</dbReference>
<sequence length="198" mass="22342">MKRLFSLLLISSLVLTACGSKSHSESNSSEKKSSESKSATDKSESVDSCLEKAKNKPTAKFKDNKFTSNKFDIEIKETKVVKPDKYTDSKNPNLAIVYKVKNKSSEKITASTAFIEAFDVYNDTKNVQKRLETGFAEDSDLYKKYGEDMRNNINKDGEVTGVRFFEIKDDKKPITIEAKNPDGYTTKEIGKKIIKLEH</sequence>
<dbReference type="InterPro" id="IPR029050">
    <property type="entry name" value="Immunoprotect_excell_Ig-like"/>
</dbReference>
<feature type="signal peptide" evidence="3">
    <location>
        <begin position="1"/>
        <end position="17"/>
    </location>
</feature>
<feature type="chain" id="PRO_5039450272" evidence="3">
    <location>
        <begin position="18"/>
        <end position="198"/>
    </location>
</feature>
<feature type="compositionally biased region" description="Basic and acidic residues" evidence="2">
    <location>
        <begin position="22"/>
        <end position="54"/>
    </location>
</feature>
<gene>
    <name evidence="5" type="ORF">EQ812_06365</name>
</gene>
<dbReference type="PROSITE" id="PS51257">
    <property type="entry name" value="PROKAR_LIPOPROTEIN"/>
    <property type="match status" value="1"/>
</dbReference>
<feature type="region of interest" description="Disordered" evidence="2">
    <location>
        <begin position="19"/>
        <end position="54"/>
    </location>
</feature>
<dbReference type="InterPro" id="IPR031989">
    <property type="entry name" value="DUF5067"/>
</dbReference>
<proteinExistence type="predicted"/>
<reference evidence="5 6" key="1">
    <citation type="journal article" date="2019" name="Sci. Transl. Med.">
        <title>Quorum sensing between bacterial species on the skin protects against epidermal injury in atopic dermatitis.</title>
        <authorList>
            <person name="Williams M.R."/>
        </authorList>
    </citation>
    <scope>NUCLEOTIDE SEQUENCE [LARGE SCALE GENOMIC DNA]</scope>
    <source>
        <strain evidence="5 6">E7</strain>
    </source>
</reference>
<dbReference type="Proteomes" id="UP000293637">
    <property type="component" value="Unassembled WGS sequence"/>
</dbReference>
<evidence type="ECO:0000313" key="6">
    <source>
        <dbReference type="Proteomes" id="UP000293637"/>
    </source>
</evidence>
<evidence type="ECO:0000313" key="5">
    <source>
        <dbReference type="EMBL" id="TBW72594.1"/>
    </source>
</evidence>
<dbReference type="GeneID" id="58090922"/>
<dbReference type="Pfam" id="PF16729">
    <property type="entry name" value="DUF5067"/>
    <property type="match status" value="1"/>
</dbReference>
<evidence type="ECO:0000256" key="1">
    <source>
        <dbReference type="ARBA" id="ARBA00022729"/>
    </source>
</evidence>
<organism evidence="5 6">
    <name type="scientific">Staphylococcus lugdunensis</name>
    <dbReference type="NCBI Taxonomy" id="28035"/>
    <lineage>
        <taxon>Bacteria</taxon>
        <taxon>Bacillati</taxon>
        <taxon>Bacillota</taxon>
        <taxon>Bacilli</taxon>
        <taxon>Bacillales</taxon>
        <taxon>Staphylococcaceae</taxon>
        <taxon>Staphylococcus</taxon>
    </lineage>
</organism>
<name>A0A4Q9WBL0_STALU</name>
<evidence type="ECO:0000259" key="4">
    <source>
        <dbReference type="Pfam" id="PF16729"/>
    </source>
</evidence>
<evidence type="ECO:0000256" key="3">
    <source>
        <dbReference type="SAM" id="SignalP"/>
    </source>
</evidence>
<keyword evidence="1 3" id="KW-0732">Signal</keyword>
<dbReference type="AlphaFoldDB" id="A0A4Q9WBL0"/>
<dbReference type="Gene3D" id="2.60.40.1240">
    <property type="match status" value="1"/>
</dbReference>
<comment type="caution">
    <text evidence="5">The sequence shown here is derived from an EMBL/GenBank/DDBJ whole genome shotgun (WGS) entry which is preliminary data.</text>
</comment>
<protein>
    <submittedName>
        <fullName evidence="5">DUF5067 domain-containing protein</fullName>
    </submittedName>
</protein>
<feature type="domain" description="DUF5067" evidence="4">
    <location>
        <begin position="51"/>
        <end position="179"/>
    </location>
</feature>
<evidence type="ECO:0000256" key="2">
    <source>
        <dbReference type="SAM" id="MobiDB-lite"/>
    </source>
</evidence>
<dbReference type="EMBL" id="SCHB01000003">
    <property type="protein sequence ID" value="TBW72594.1"/>
    <property type="molecule type" value="Genomic_DNA"/>
</dbReference>